<proteinExistence type="predicted"/>
<feature type="transmembrane region" description="Helical" evidence="1">
    <location>
        <begin position="291"/>
        <end position="311"/>
    </location>
</feature>
<gene>
    <name evidence="3" type="ORF">PCA10_27040</name>
</gene>
<dbReference type="HOGENOM" id="CLU_047669_0_0_6"/>
<dbReference type="InterPro" id="IPR025738">
    <property type="entry name" value="BatD"/>
</dbReference>
<dbReference type="EMBL" id="AP013068">
    <property type="protein sequence ID" value="BAN48436.1"/>
    <property type="molecule type" value="Genomic_DNA"/>
</dbReference>
<name>S6AVF7_METRE</name>
<protein>
    <recommendedName>
        <fullName evidence="5">BatD protein</fullName>
    </recommendedName>
</protein>
<dbReference type="KEGG" id="pre:PCA10_27040"/>
<sequence>MKRWLAWLLLCLPVLGLAAEPEVRVQNRLVPADGVMVGGSLNMEVDLLVDTWFTAAPILPRLDLPGALVNAPGGEAQHLTQQQDGKTFFGLRFTYQITPQVAQRFEIPALEFQVQPGQASGPMKLKSQPLGFTAKPLAGAGDEHRLVANSLDFTQEIQRSHDPLRVGDSITRRLEVEAEGAQAMLLPPPQFAEVEGLKRYVQTPKVQPISDGRGGITGGAREDSVTYVIDKPGEHSLPAIELKWWDATTGEAQTASVPAVQLTAEQGTYQAPFSISQDLRDLGQKARVKIAGHWLLLCVLLVLVAVLAYFGRPWYRAALGRLRHWRLARQRARLDSAEHAWELARRQLAARPAQLGGLYLWVRRSTGDRTLSDFSRPLPDLIANRLLAFFKSRFGAEQADSQAVADLTEALPDVRRAVTARKQAVRTRHGLKPLNP</sequence>
<feature type="chain" id="PRO_5004545886" description="BatD protein" evidence="2">
    <location>
        <begin position="19"/>
        <end position="436"/>
    </location>
</feature>
<dbReference type="STRING" id="1245471.PCA10_27040"/>
<keyword evidence="2" id="KW-0732">Signal</keyword>
<feature type="signal peptide" evidence="2">
    <location>
        <begin position="1"/>
        <end position="18"/>
    </location>
</feature>
<accession>S6AVF7</accession>
<dbReference type="RefSeq" id="WP_016492630.1">
    <property type="nucleotide sequence ID" value="NC_021499.1"/>
</dbReference>
<keyword evidence="1" id="KW-0812">Transmembrane</keyword>
<dbReference type="AlphaFoldDB" id="S6AVF7"/>
<evidence type="ECO:0000313" key="3">
    <source>
        <dbReference type="EMBL" id="BAN48436.1"/>
    </source>
</evidence>
<dbReference type="PANTHER" id="PTHR40940">
    <property type="entry name" value="PROTEIN BATD-RELATED"/>
    <property type="match status" value="1"/>
</dbReference>
<dbReference type="OrthoDB" id="5293418at2"/>
<evidence type="ECO:0000256" key="2">
    <source>
        <dbReference type="SAM" id="SignalP"/>
    </source>
</evidence>
<dbReference type="PANTHER" id="PTHR40940:SF1">
    <property type="entry name" value="PROTEIN BATD"/>
    <property type="match status" value="1"/>
</dbReference>
<keyword evidence="1" id="KW-0472">Membrane</keyword>
<evidence type="ECO:0000313" key="4">
    <source>
        <dbReference type="Proteomes" id="UP000015503"/>
    </source>
</evidence>
<dbReference type="eggNOG" id="ENOG502Z8JG">
    <property type="taxonomic scope" value="Bacteria"/>
</dbReference>
<reference evidence="3 4" key="1">
    <citation type="journal article" date="2013" name="Genome Announc.">
        <title>Complete Genome Sequence of the Carbazole Degrader Pseudomonas resinovorans Strain CA10 (NBRC 106553).</title>
        <authorList>
            <person name="Shintani M."/>
            <person name="Hosoyama A."/>
            <person name="Ohji S."/>
            <person name="Tsuchikane K."/>
            <person name="Takarada H."/>
            <person name="Yamazoe A."/>
            <person name="Fujita N."/>
            <person name="Nojiri H."/>
        </authorList>
    </citation>
    <scope>NUCLEOTIDE SEQUENCE [LARGE SCALE GENOMIC DNA]</scope>
    <source>
        <strain evidence="3 4">NBRC 106553</strain>
    </source>
</reference>
<keyword evidence="1" id="KW-1133">Transmembrane helix</keyword>
<dbReference type="Proteomes" id="UP000015503">
    <property type="component" value="Chromosome"/>
</dbReference>
<evidence type="ECO:0008006" key="5">
    <source>
        <dbReference type="Google" id="ProtNLM"/>
    </source>
</evidence>
<evidence type="ECO:0000256" key="1">
    <source>
        <dbReference type="SAM" id="Phobius"/>
    </source>
</evidence>
<dbReference type="PATRIC" id="fig|1245471.3.peg.2738"/>
<organism evidence="3 4">
    <name type="scientific">Metapseudomonas resinovorans NBRC 106553</name>
    <dbReference type="NCBI Taxonomy" id="1245471"/>
    <lineage>
        <taxon>Bacteria</taxon>
        <taxon>Pseudomonadati</taxon>
        <taxon>Pseudomonadota</taxon>
        <taxon>Gammaproteobacteria</taxon>
        <taxon>Pseudomonadales</taxon>
        <taxon>Pseudomonadaceae</taxon>
        <taxon>Metapseudomonas</taxon>
    </lineage>
</organism>
<keyword evidence="4" id="KW-1185">Reference proteome</keyword>